<comment type="subcellular location">
    <subcellularLocation>
        <location evidence="1">Mitochondrion membrane</location>
        <topology evidence="1">Multi-pass membrane protein</topology>
    </subcellularLocation>
</comment>
<dbReference type="Pfam" id="PF00499">
    <property type="entry name" value="Oxidored_q3"/>
    <property type="match status" value="1"/>
</dbReference>
<comment type="similarity">
    <text evidence="1">Belongs to the complex I subunit 6 family.</text>
</comment>
<organism evidence="2 5">
    <name type="scientific">Cafeteria roenbergensis</name>
    <name type="common">Marine flagellate</name>
    <dbReference type="NCBI Taxonomy" id="33653"/>
    <lineage>
        <taxon>Eukaryota</taxon>
        <taxon>Sar</taxon>
        <taxon>Stramenopiles</taxon>
        <taxon>Bigyra</taxon>
        <taxon>Opalozoa</taxon>
        <taxon>Bicosoecida</taxon>
        <taxon>Cafeteriaceae</taxon>
        <taxon>Cafeteria</taxon>
    </lineage>
</organism>
<keyword evidence="1" id="KW-0249">Electron transport</keyword>
<feature type="transmembrane region" description="Helical" evidence="1">
    <location>
        <begin position="96"/>
        <end position="120"/>
    </location>
</feature>
<dbReference type="GO" id="GO:0031966">
    <property type="term" value="C:mitochondrial membrane"/>
    <property type="evidence" value="ECO:0007669"/>
    <property type="project" value="UniProtKB-SubCell"/>
</dbReference>
<comment type="catalytic activity">
    <reaction evidence="1">
        <text>a ubiquinone + NADH + 5 H(+)(in) = a ubiquinol + NAD(+) + 4 H(+)(out)</text>
        <dbReference type="Rhea" id="RHEA:29091"/>
        <dbReference type="Rhea" id="RHEA-COMP:9565"/>
        <dbReference type="Rhea" id="RHEA-COMP:9566"/>
        <dbReference type="ChEBI" id="CHEBI:15378"/>
        <dbReference type="ChEBI" id="CHEBI:16389"/>
        <dbReference type="ChEBI" id="CHEBI:17976"/>
        <dbReference type="ChEBI" id="CHEBI:57540"/>
        <dbReference type="ChEBI" id="CHEBI:57945"/>
        <dbReference type="EC" id="7.1.1.2"/>
    </reaction>
</comment>
<keyword evidence="1" id="KW-1133">Transmembrane helix</keyword>
<keyword evidence="1" id="KW-0679">Respiratory chain</keyword>
<keyword evidence="1" id="KW-0812">Transmembrane</keyword>
<dbReference type="PANTHER" id="PTHR33269:SF17">
    <property type="entry name" value="NADH-UBIQUINONE OXIDOREDUCTASE CHAIN 6"/>
    <property type="match status" value="1"/>
</dbReference>
<feature type="transmembrane region" description="Helical" evidence="1">
    <location>
        <begin position="5"/>
        <end position="25"/>
    </location>
</feature>
<protein>
    <recommendedName>
        <fullName evidence="1">NADH-ubiquinone oxidoreductase chain 6</fullName>
        <ecNumber evidence="1">7.1.1.2</ecNumber>
    </recommendedName>
</protein>
<evidence type="ECO:0000313" key="2">
    <source>
        <dbReference type="EMBL" id="KAA0145432.1"/>
    </source>
</evidence>
<dbReference type="EMBL" id="VLTM01000270">
    <property type="protein sequence ID" value="KAA0145504.1"/>
    <property type="molecule type" value="Genomic_DNA"/>
</dbReference>
<dbReference type="PANTHER" id="PTHR33269">
    <property type="entry name" value="NADH-UBIQUINONE OXIDOREDUCTASE CHAIN 6"/>
    <property type="match status" value="1"/>
</dbReference>
<gene>
    <name evidence="2" type="primary">ND6</name>
    <name evidence="3" type="ORF">FNF28_10011</name>
    <name evidence="2" type="ORF">FNF29_10012</name>
    <name evidence="4" type="ORF">FNF31_10014</name>
</gene>
<dbReference type="GO" id="GO:0008137">
    <property type="term" value="F:NADH dehydrogenase (ubiquinone) activity"/>
    <property type="evidence" value="ECO:0007669"/>
    <property type="project" value="UniProtKB-UniRule"/>
</dbReference>
<dbReference type="EMBL" id="VLTN01000170">
    <property type="protein sequence ID" value="KAA0145432.1"/>
    <property type="molecule type" value="Genomic_DNA"/>
</dbReference>
<dbReference type="OMA" id="DQINSIG"/>
<sequence length="250" mass="29107">MFNLFIIIFITSLILGSLSLLVLMLNTIHSLLLLLELFIIGSLLLFFFKVEFLGLIFLMIYLGAILVLFLFVVMMLDIKTTAVQNDDLNQFIFKGLGLFFFIPVFVWWIFGDVIFLSAMWQSFVQTAVHWSFSLSILDFFQLINFSSNLEVVGWYIFDFQPILFLLCGVILYIAMIGAIVVSVDSQMNSNQKIQNALVQGMRRGNIISYMTSHVDQRHWKMIPKLHWSPNIVHYPKPKDFFWTWLGKNTF</sequence>
<feature type="transmembrane region" description="Helical" evidence="1">
    <location>
        <begin position="55"/>
        <end position="76"/>
    </location>
</feature>
<dbReference type="EC" id="7.1.1.2" evidence="1"/>
<dbReference type="InterPro" id="IPR042106">
    <property type="entry name" value="Nuo/plastoQ_OxRdtase_6_NuoJ"/>
</dbReference>
<evidence type="ECO:0000313" key="3">
    <source>
        <dbReference type="EMBL" id="KAA0145468.1"/>
    </source>
</evidence>
<geneLocation type="mitochondrion" evidence="2"/>
<dbReference type="Proteomes" id="UP000324907">
    <property type="component" value="Mitochondrion MT"/>
</dbReference>
<evidence type="ECO:0000313" key="5">
    <source>
        <dbReference type="Proteomes" id="UP000323011"/>
    </source>
</evidence>
<comment type="function">
    <text evidence="1">Core subunit of the mitochondrial membrane respiratory chain NADH dehydrogenase (Complex I) which catalyzes electron transfer from NADH through the respiratory chain, using ubiquinone as an electron acceptor. Essential for the catalytic activity and assembly of complex I.</text>
</comment>
<dbReference type="InterPro" id="IPR001457">
    <property type="entry name" value="NADH_UbQ/plastoQ_OxRdtase_su6"/>
</dbReference>
<keyword evidence="1" id="KW-0520">NAD</keyword>
<evidence type="ECO:0000256" key="1">
    <source>
        <dbReference type="RuleBase" id="RU004430"/>
    </source>
</evidence>
<keyword evidence="5" id="KW-1185">Reference proteome</keyword>
<comment type="caution">
    <text evidence="2">The sequence shown here is derived from an EMBL/GenBank/DDBJ whole genome shotgun (WGS) entry which is preliminary data.</text>
</comment>
<feature type="transmembrane region" description="Helical" evidence="1">
    <location>
        <begin position="31"/>
        <end position="48"/>
    </location>
</feature>
<keyword evidence="1" id="KW-0472">Membrane</keyword>
<keyword evidence="1" id="KW-1278">Translocase</keyword>
<dbReference type="AlphaFoldDB" id="A0A5A8BXE7"/>
<evidence type="ECO:0000313" key="4">
    <source>
        <dbReference type="EMBL" id="KAA0145504.1"/>
    </source>
</evidence>
<dbReference type="EMBL" id="VLTL01000396">
    <property type="protein sequence ID" value="KAA0145468.1"/>
    <property type="molecule type" value="Genomic_DNA"/>
</dbReference>
<keyword evidence="1 2" id="KW-0830">Ubiquinone</keyword>
<dbReference type="Gene3D" id="1.20.120.1200">
    <property type="entry name" value="NADH-ubiquinone/plastoquinone oxidoreductase chain 6, subunit NuoJ"/>
    <property type="match status" value="1"/>
</dbReference>
<proteinExistence type="inferred from homology"/>
<keyword evidence="1 2" id="KW-0496">Mitochondrion</keyword>
<accession>A0A5A8BXE7</accession>
<reference evidence="2 5" key="1">
    <citation type="submission" date="2019-07" db="EMBL/GenBank/DDBJ databases">
        <title>Genomes of Cafeteria roenbergensis.</title>
        <authorList>
            <person name="Fischer M.G."/>
            <person name="Hackl T."/>
            <person name="Roman M."/>
        </authorList>
    </citation>
    <scope>NUCLEOTIDE SEQUENCE [LARGE SCALE GENOMIC DNA]</scope>
    <source>
        <strain evidence="2 5">BVI</strain>
        <strain evidence="4">Cflag</strain>
        <strain evidence="3">RCC970-E3</strain>
    </source>
</reference>
<feature type="transmembrane region" description="Helical" evidence="1">
    <location>
        <begin position="162"/>
        <end position="183"/>
    </location>
</feature>
<name>A0A5A8BXE7_CAFRO</name>
<dbReference type="Proteomes" id="UP000323011">
    <property type="component" value="Mitochondrion MT"/>
</dbReference>
<keyword evidence="1" id="KW-0813">Transport</keyword>
<dbReference type="Proteomes" id="UP000325113">
    <property type="component" value="Mitochondrion MT"/>
</dbReference>